<dbReference type="EMBL" id="BMUE01000028">
    <property type="protein sequence ID" value="GGW81786.1"/>
    <property type="molecule type" value="Genomic_DNA"/>
</dbReference>
<reference evidence="1" key="2">
    <citation type="submission" date="2020-09" db="EMBL/GenBank/DDBJ databases">
        <authorList>
            <person name="Sun Q."/>
            <person name="Ohkuma M."/>
        </authorList>
    </citation>
    <scope>NUCLEOTIDE SEQUENCE</scope>
    <source>
        <strain evidence="1">JCM 4490</strain>
    </source>
</reference>
<dbReference type="InterPro" id="IPR027396">
    <property type="entry name" value="DsrEFH-like"/>
</dbReference>
<name>A0A918JIG4_9ACTN</name>
<organism evidence="1 2">
    <name type="scientific">Streptomyces lucensis JCM 4490</name>
    <dbReference type="NCBI Taxonomy" id="1306176"/>
    <lineage>
        <taxon>Bacteria</taxon>
        <taxon>Bacillati</taxon>
        <taxon>Actinomycetota</taxon>
        <taxon>Actinomycetes</taxon>
        <taxon>Kitasatosporales</taxon>
        <taxon>Streptomycetaceae</taxon>
        <taxon>Streptomyces</taxon>
    </lineage>
</organism>
<evidence type="ECO:0008006" key="3">
    <source>
        <dbReference type="Google" id="ProtNLM"/>
    </source>
</evidence>
<accession>A0A918JIG4</accession>
<gene>
    <name evidence="1" type="ORF">GCM10010503_68860</name>
</gene>
<comment type="caution">
    <text evidence="1">The sequence shown here is derived from an EMBL/GenBank/DDBJ whole genome shotgun (WGS) entry which is preliminary data.</text>
</comment>
<reference evidence="1" key="1">
    <citation type="journal article" date="2014" name="Int. J. Syst. Evol. Microbiol.">
        <title>Complete genome sequence of Corynebacterium casei LMG S-19264T (=DSM 44701T), isolated from a smear-ripened cheese.</title>
        <authorList>
            <consortium name="US DOE Joint Genome Institute (JGI-PGF)"/>
            <person name="Walter F."/>
            <person name="Albersmeier A."/>
            <person name="Kalinowski J."/>
            <person name="Ruckert C."/>
        </authorList>
    </citation>
    <scope>NUCLEOTIDE SEQUENCE</scope>
    <source>
        <strain evidence="1">JCM 4490</strain>
    </source>
</reference>
<protein>
    <recommendedName>
        <fullName evidence="3">DsrE family protein</fullName>
    </recommendedName>
</protein>
<dbReference type="AlphaFoldDB" id="A0A918JIG4"/>
<evidence type="ECO:0000313" key="2">
    <source>
        <dbReference type="Proteomes" id="UP000620224"/>
    </source>
</evidence>
<proteinExistence type="predicted"/>
<dbReference type="Proteomes" id="UP000620224">
    <property type="component" value="Unassembled WGS sequence"/>
</dbReference>
<evidence type="ECO:0000313" key="1">
    <source>
        <dbReference type="EMBL" id="GGW81786.1"/>
    </source>
</evidence>
<sequence length="135" mass="14774">MARTVPHTDVLITLMGAPHESDLLTSALRLTQALLDRGASVQVWACGYATMLTQRALGDGKPRNLAAWSTEYPSTSLVVRRMLDAHPGRLHWFACRFCSDDRGAVDHIPQVPLRAPAKYAEHVAAAAKTFHLGVM</sequence>
<dbReference type="RefSeq" id="WP_190019337.1">
    <property type="nucleotide sequence ID" value="NZ_BMUE01000028.1"/>
</dbReference>
<keyword evidence="2" id="KW-1185">Reference proteome</keyword>
<dbReference type="SUPFAM" id="SSF75169">
    <property type="entry name" value="DsrEFH-like"/>
    <property type="match status" value="1"/>
</dbReference>